<organism evidence="8 9">
    <name type="scientific">Pedobacter panaciterrae</name>
    <dbReference type="NCBI Taxonomy" id="363849"/>
    <lineage>
        <taxon>Bacteria</taxon>
        <taxon>Pseudomonadati</taxon>
        <taxon>Bacteroidota</taxon>
        <taxon>Sphingobacteriia</taxon>
        <taxon>Sphingobacteriales</taxon>
        <taxon>Sphingobacteriaceae</taxon>
        <taxon>Pedobacter</taxon>
    </lineage>
</organism>
<keyword evidence="9" id="KW-1185">Reference proteome</keyword>
<dbReference type="RefSeq" id="WP_288879903.1">
    <property type="nucleotide sequence ID" value="NZ_CBFGNQ010000003.1"/>
</dbReference>
<evidence type="ECO:0000256" key="4">
    <source>
        <dbReference type="ARBA" id="ARBA00023136"/>
    </source>
</evidence>
<feature type="domain" description="RagB/SusD" evidence="6">
    <location>
        <begin position="282"/>
        <end position="551"/>
    </location>
</feature>
<dbReference type="InterPro" id="IPR011990">
    <property type="entry name" value="TPR-like_helical_dom_sf"/>
</dbReference>
<evidence type="ECO:0000256" key="2">
    <source>
        <dbReference type="ARBA" id="ARBA00006275"/>
    </source>
</evidence>
<comment type="similarity">
    <text evidence="2">Belongs to the SusD family.</text>
</comment>
<name>A0ABU8NI25_9SPHI</name>
<evidence type="ECO:0000313" key="8">
    <source>
        <dbReference type="EMBL" id="MEJ2901901.1"/>
    </source>
</evidence>
<dbReference type="Gene3D" id="1.25.40.390">
    <property type="match status" value="1"/>
</dbReference>
<keyword evidence="4" id="KW-0472">Membrane</keyword>
<evidence type="ECO:0000256" key="1">
    <source>
        <dbReference type="ARBA" id="ARBA00004442"/>
    </source>
</evidence>
<evidence type="ECO:0000256" key="5">
    <source>
        <dbReference type="ARBA" id="ARBA00023237"/>
    </source>
</evidence>
<dbReference type="InterPro" id="IPR033985">
    <property type="entry name" value="SusD-like_N"/>
</dbReference>
<dbReference type="Pfam" id="PF14322">
    <property type="entry name" value="SusD-like_3"/>
    <property type="match status" value="1"/>
</dbReference>
<comment type="caution">
    <text evidence="8">The sequence shown here is derived from an EMBL/GenBank/DDBJ whole genome shotgun (WGS) entry which is preliminary data.</text>
</comment>
<dbReference type="SUPFAM" id="SSF48452">
    <property type="entry name" value="TPR-like"/>
    <property type="match status" value="1"/>
</dbReference>
<evidence type="ECO:0000313" key="9">
    <source>
        <dbReference type="Proteomes" id="UP001378956"/>
    </source>
</evidence>
<proteinExistence type="inferred from homology"/>
<dbReference type="Proteomes" id="UP001378956">
    <property type="component" value="Unassembled WGS sequence"/>
</dbReference>
<dbReference type="CDD" id="cd08977">
    <property type="entry name" value="SusD"/>
    <property type="match status" value="1"/>
</dbReference>
<dbReference type="Pfam" id="PF07980">
    <property type="entry name" value="SusD_RagB"/>
    <property type="match status" value="1"/>
</dbReference>
<keyword evidence="3" id="KW-0732">Signal</keyword>
<accession>A0ABU8NI25</accession>
<evidence type="ECO:0000256" key="3">
    <source>
        <dbReference type="ARBA" id="ARBA00022729"/>
    </source>
</evidence>
<keyword evidence="5" id="KW-0998">Cell outer membrane</keyword>
<dbReference type="InterPro" id="IPR012944">
    <property type="entry name" value="SusD_RagB_dom"/>
</dbReference>
<dbReference type="EMBL" id="JBBEUB010000001">
    <property type="protein sequence ID" value="MEJ2901901.1"/>
    <property type="molecule type" value="Genomic_DNA"/>
</dbReference>
<sequence length="552" mass="62702">MKLNINNFKINSAALLVCTALIFGGCKKALDLQPLDSYSEKDVWSDPKLTQVFVNNIYSETVLAYQDGGFGWAAQTDELYGNFNWTNENLYVRGEATPDNQTSGSLNHWNKMYASIRSSNIFFTNIEKVTGADEAVNTMKGEVHFLRALAYFELLKRFGGVPLIVKVYDVNDRNFNEKRATWLETKDFILADIAEALKTLPAVYPNDPDKGRATAGAALALKSRLLLYAASPYFNKSNDRKLWEDAKLAAKAVIDYTGVKYALYGNAANGTYNKTFLDFFNPEIIFGRVYSGLVKADRYNTVSRDLSPNGYNGYSAYNVVQQMVDDFEMADGTKFSWSNPEQAKNPYLNREPRFYATILANNQQFKGRLTGFFEGGDDSPQSPYSPWNASKTRYCVRKMVDETHDWNVQDYDATQWAVFRLSEIYLNYAEACSALGEDGEALTYLNKIRTEKAGLPVVSGAGTALMEKIRHERRIELCFEGHRYFDIRRWGIAEIGSEDAKGVIIRKQSNGTFTYEVMTVQERTWVPSFYYYPIPRTEIQKNPAIVQNPNYN</sequence>
<protein>
    <submittedName>
        <fullName evidence="8">RagB/SusD family nutrient uptake outer membrane protein</fullName>
    </submittedName>
</protein>
<evidence type="ECO:0000259" key="6">
    <source>
        <dbReference type="Pfam" id="PF07980"/>
    </source>
</evidence>
<evidence type="ECO:0000259" key="7">
    <source>
        <dbReference type="Pfam" id="PF14322"/>
    </source>
</evidence>
<gene>
    <name evidence="8" type="ORF">WAE58_05680</name>
</gene>
<comment type="subcellular location">
    <subcellularLocation>
        <location evidence="1">Cell outer membrane</location>
    </subcellularLocation>
</comment>
<dbReference type="PROSITE" id="PS51257">
    <property type="entry name" value="PROKAR_LIPOPROTEIN"/>
    <property type="match status" value="1"/>
</dbReference>
<feature type="domain" description="SusD-like N-terminal" evidence="7">
    <location>
        <begin position="42"/>
        <end position="227"/>
    </location>
</feature>
<reference evidence="8 9" key="1">
    <citation type="submission" date="2024-03" db="EMBL/GenBank/DDBJ databases">
        <title>Sequence of Lycoming College Course Isolates.</title>
        <authorList>
            <person name="Plotts O."/>
            <person name="Newman J."/>
        </authorList>
    </citation>
    <scope>NUCLEOTIDE SEQUENCE [LARGE SCALE GENOMIC DNA]</scope>
    <source>
        <strain evidence="8 9">CJB-3</strain>
    </source>
</reference>